<reference evidence="8" key="1">
    <citation type="journal article" date="2019" name="Int. J. Syst. Evol. Microbiol.">
        <title>The Global Catalogue of Microorganisms (GCM) 10K type strain sequencing project: providing services to taxonomists for standard genome sequencing and annotation.</title>
        <authorList>
            <consortium name="The Broad Institute Genomics Platform"/>
            <consortium name="The Broad Institute Genome Sequencing Center for Infectious Disease"/>
            <person name="Wu L."/>
            <person name="Ma J."/>
        </authorList>
    </citation>
    <scope>NUCLEOTIDE SEQUENCE [LARGE SCALE GENOMIC DNA]</scope>
    <source>
        <strain evidence="8">KACC 14249</strain>
    </source>
</reference>
<dbReference type="Pfam" id="PF00293">
    <property type="entry name" value="NUDIX"/>
    <property type="match status" value="2"/>
</dbReference>
<keyword evidence="4" id="KW-0460">Magnesium</keyword>
<evidence type="ECO:0000256" key="4">
    <source>
        <dbReference type="ARBA" id="ARBA00022842"/>
    </source>
</evidence>
<keyword evidence="3 5" id="KW-0378">Hydrolase</keyword>
<dbReference type="PROSITE" id="PS00893">
    <property type="entry name" value="NUDIX_BOX"/>
    <property type="match status" value="2"/>
</dbReference>
<dbReference type="CDD" id="cd04685">
    <property type="entry name" value="NUDIX_Hydrolase"/>
    <property type="match status" value="2"/>
</dbReference>
<dbReference type="RefSeq" id="WP_345714609.1">
    <property type="nucleotide sequence ID" value="NZ_BAABFP010000002.1"/>
</dbReference>
<proteinExistence type="inferred from homology"/>
<keyword evidence="8" id="KW-1185">Reference proteome</keyword>
<dbReference type="SUPFAM" id="SSF55811">
    <property type="entry name" value="Nudix"/>
    <property type="match status" value="2"/>
</dbReference>
<dbReference type="PANTHER" id="PTHR43046:SF12">
    <property type="entry name" value="GDP-MANNOSE MANNOSYL HYDROLASE"/>
    <property type="match status" value="1"/>
</dbReference>
<evidence type="ECO:0000259" key="6">
    <source>
        <dbReference type="PROSITE" id="PS51462"/>
    </source>
</evidence>
<feature type="domain" description="Nudix hydrolase" evidence="6">
    <location>
        <begin position="158"/>
        <end position="301"/>
    </location>
</feature>
<evidence type="ECO:0000313" key="7">
    <source>
        <dbReference type="EMBL" id="MFC6008660.1"/>
    </source>
</evidence>
<dbReference type="InterPro" id="IPR000086">
    <property type="entry name" value="NUDIX_hydrolase_dom"/>
</dbReference>
<organism evidence="7 8">
    <name type="scientific">Angustibacter luteus</name>
    <dbReference type="NCBI Taxonomy" id="658456"/>
    <lineage>
        <taxon>Bacteria</taxon>
        <taxon>Bacillati</taxon>
        <taxon>Actinomycetota</taxon>
        <taxon>Actinomycetes</taxon>
        <taxon>Kineosporiales</taxon>
        <taxon>Kineosporiaceae</taxon>
    </lineage>
</organism>
<evidence type="ECO:0000313" key="8">
    <source>
        <dbReference type="Proteomes" id="UP001596189"/>
    </source>
</evidence>
<dbReference type="PANTHER" id="PTHR43046">
    <property type="entry name" value="GDP-MANNOSE MANNOSYL HYDROLASE"/>
    <property type="match status" value="1"/>
</dbReference>
<name>A0ABW1JHP5_9ACTN</name>
<dbReference type="EMBL" id="JBHSRD010000006">
    <property type="protein sequence ID" value="MFC6008660.1"/>
    <property type="molecule type" value="Genomic_DNA"/>
</dbReference>
<evidence type="ECO:0000256" key="3">
    <source>
        <dbReference type="ARBA" id="ARBA00022801"/>
    </source>
</evidence>
<evidence type="ECO:0000256" key="5">
    <source>
        <dbReference type="RuleBase" id="RU003476"/>
    </source>
</evidence>
<comment type="cofactor">
    <cofactor evidence="1">
        <name>Mg(2+)</name>
        <dbReference type="ChEBI" id="CHEBI:18420"/>
    </cofactor>
</comment>
<dbReference type="GO" id="GO:0016787">
    <property type="term" value="F:hydrolase activity"/>
    <property type="evidence" value="ECO:0007669"/>
    <property type="project" value="UniProtKB-KW"/>
</dbReference>
<dbReference type="Gene3D" id="3.90.79.10">
    <property type="entry name" value="Nucleoside Triphosphate Pyrophosphohydrolase"/>
    <property type="match status" value="2"/>
</dbReference>
<dbReference type="InterPro" id="IPR020084">
    <property type="entry name" value="NUDIX_hydrolase_CS"/>
</dbReference>
<gene>
    <name evidence="7" type="ORF">ACFQDO_16110</name>
</gene>
<dbReference type="InterPro" id="IPR015797">
    <property type="entry name" value="NUDIX_hydrolase-like_dom_sf"/>
</dbReference>
<dbReference type="InterPro" id="IPR020476">
    <property type="entry name" value="Nudix_hydrolase"/>
</dbReference>
<dbReference type="PROSITE" id="PS51462">
    <property type="entry name" value="NUDIX"/>
    <property type="match status" value="2"/>
</dbReference>
<evidence type="ECO:0000256" key="2">
    <source>
        <dbReference type="ARBA" id="ARBA00005582"/>
    </source>
</evidence>
<feature type="domain" description="Nudix hydrolase" evidence="6">
    <location>
        <begin position="6"/>
        <end position="149"/>
    </location>
</feature>
<comment type="caution">
    <text evidence="7">The sequence shown here is derived from an EMBL/GenBank/DDBJ whole genome shotgun (WGS) entry which is preliminary data.</text>
</comment>
<protein>
    <submittedName>
        <fullName evidence="7">NUDIX hydrolase</fullName>
    </submittedName>
</protein>
<sequence length="318" mass="35088">MSVSVIDRRAARLLCIDPSGAVLLQSVVDPAVPDVLRYVSPGGGIDPGESAHDAACREAWEELGLTLDDLGEPVEVMSNEFGFDGQRYLGHNTFYALRTERFEPVPRGMDDVERGFTRGVAWWTPDQLDALLADGADVAPSAMAGWVRDVHHRLPVQPVRPTARVLVVDRQDRALLMRAHNARHAFWFPPGGGVDPGESTLDAARRELREELGLDVGPSALGDCVWRRRHVLPVEDGGLDVRERWFLLRVEGIDVDRSGWTDLEVATIEDVRWWTVDEILAEHSDVFAPRALGALLPQLLADERAGLLDGRPPVDVGP</sequence>
<comment type="similarity">
    <text evidence="2 5">Belongs to the Nudix hydrolase family.</text>
</comment>
<evidence type="ECO:0000256" key="1">
    <source>
        <dbReference type="ARBA" id="ARBA00001946"/>
    </source>
</evidence>
<accession>A0ABW1JHP5</accession>
<dbReference type="PRINTS" id="PR00502">
    <property type="entry name" value="NUDIXFAMILY"/>
</dbReference>
<dbReference type="Proteomes" id="UP001596189">
    <property type="component" value="Unassembled WGS sequence"/>
</dbReference>